<evidence type="ECO:0000313" key="5">
    <source>
        <dbReference type="Proteomes" id="UP000502608"/>
    </source>
</evidence>
<dbReference type="Gene3D" id="2.40.50.100">
    <property type="match status" value="1"/>
</dbReference>
<name>A0A6G9QJ66_9GAMM</name>
<dbReference type="InterPro" id="IPR058647">
    <property type="entry name" value="BSH_CzcB-like"/>
</dbReference>
<dbReference type="Gene3D" id="1.10.287.470">
    <property type="entry name" value="Helix hairpin bin"/>
    <property type="match status" value="1"/>
</dbReference>
<dbReference type="Pfam" id="PF25973">
    <property type="entry name" value="BSH_CzcB"/>
    <property type="match status" value="1"/>
</dbReference>
<proteinExistence type="inferred from homology"/>
<reference evidence="4 5" key="1">
    <citation type="submission" date="2020-03" db="EMBL/GenBank/DDBJ databases">
        <title>Complete genome sequence of Shewanella sp.</title>
        <authorList>
            <person name="Kim Y.-S."/>
            <person name="Kim S.-J."/>
            <person name="Jung H.-K."/>
            <person name="Kim K.-H."/>
        </authorList>
    </citation>
    <scope>NUCLEOTIDE SEQUENCE [LARGE SCALE GENOMIC DNA]</scope>
    <source>
        <strain evidence="4 5">PN3F2</strain>
    </source>
</reference>
<keyword evidence="5" id="KW-1185">Reference proteome</keyword>
<comment type="similarity">
    <text evidence="1">Belongs to the membrane fusion protein (MFP) (TC 8.A.1) family.</text>
</comment>
<dbReference type="GO" id="GO:0015562">
    <property type="term" value="F:efflux transmembrane transporter activity"/>
    <property type="evidence" value="ECO:0007669"/>
    <property type="project" value="TreeGrafter"/>
</dbReference>
<feature type="domain" description="CzcB-like barrel-sandwich hybrid" evidence="3">
    <location>
        <begin position="73"/>
        <end position="206"/>
    </location>
</feature>
<accession>A0A6G9QJ66</accession>
<dbReference type="NCBIfam" id="TIGR01730">
    <property type="entry name" value="RND_mfp"/>
    <property type="match status" value="1"/>
</dbReference>
<evidence type="ECO:0000259" key="3">
    <source>
        <dbReference type="Pfam" id="PF25973"/>
    </source>
</evidence>
<dbReference type="PANTHER" id="PTHR30469:SF11">
    <property type="entry name" value="BLL4320 PROTEIN"/>
    <property type="match status" value="1"/>
</dbReference>
<feature type="coiled-coil region" evidence="2">
    <location>
        <begin position="100"/>
        <end position="165"/>
    </location>
</feature>
<evidence type="ECO:0000256" key="2">
    <source>
        <dbReference type="SAM" id="Coils"/>
    </source>
</evidence>
<dbReference type="EMBL" id="CP050313">
    <property type="protein sequence ID" value="QIR13919.1"/>
    <property type="molecule type" value="Genomic_DNA"/>
</dbReference>
<keyword evidence="2" id="KW-0175">Coiled coil</keyword>
<gene>
    <name evidence="4" type="ORF">HBH39_04910</name>
</gene>
<evidence type="ECO:0000313" key="4">
    <source>
        <dbReference type="EMBL" id="QIR13919.1"/>
    </source>
</evidence>
<protein>
    <submittedName>
        <fullName evidence="4">Efflux RND transporter periplasmic adaptor subunit</fullName>
    </submittedName>
</protein>
<dbReference type="PROSITE" id="PS51257">
    <property type="entry name" value="PROKAR_LIPOPROTEIN"/>
    <property type="match status" value="1"/>
</dbReference>
<dbReference type="RefSeq" id="WP_167676129.1">
    <property type="nucleotide sequence ID" value="NZ_CP050313.1"/>
</dbReference>
<dbReference type="SUPFAM" id="SSF111369">
    <property type="entry name" value="HlyD-like secretion proteins"/>
    <property type="match status" value="1"/>
</dbReference>
<dbReference type="KEGG" id="saes:HBH39_04910"/>
<dbReference type="Gene3D" id="2.40.30.170">
    <property type="match status" value="1"/>
</dbReference>
<dbReference type="InterPro" id="IPR006143">
    <property type="entry name" value="RND_pump_MFP"/>
</dbReference>
<dbReference type="Gene3D" id="2.40.420.20">
    <property type="match status" value="1"/>
</dbReference>
<dbReference type="GO" id="GO:1990281">
    <property type="term" value="C:efflux pump complex"/>
    <property type="evidence" value="ECO:0007669"/>
    <property type="project" value="TreeGrafter"/>
</dbReference>
<sequence>MEHKSTTTVHRYMIGLISGLLLLGCGSEVQPHAQIPHYQTVATSQLTASSYYQHSQTYTGIIRSANTTGIGFELAGKLNSISVDSGDSVEKGQVLASLNTQLLQAEKQQLQASLQQTKSDLDLANITLKRNLSLKDKNYVSAQQLDESKQQVNNLQANQQRLSASLYATNLKLEKSILTAPFSGKISKRHHNLGEVITLGSPVFTLIGNDQRLAYIGVPIDVAHRLQRLQQVNIRVGNQLLNGIIEGISAEIDPITRTVQLRISLPEHAKVLNGEIAYFEHQQNIAEAGFWVPISALTDGIRGLWNLYTLSAQPHESGNNHYVIERRDVEIIYTNQQQAYVKGAINANDIIVTEGLHKLVVGQVVIANKSSPLSATFSTTSANTIKTEAL</sequence>
<dbReference type="Proteomes" id="UP000502608">
    <property type="component" value="Chromosome"/>
</dbReference>
<dbReference type="AlphaFoldDB" id="A0A6G9QJ66"/>
<evidence type="ECO:0000256" key="1">
    <source>
        <dbReference type="ARBA" id="ARBA00009477"/>
    </source>
</evidence>
<organism evidence="4 5">
    <name type="scientific">Shewanella aestuarii</name>
    <dbReference type="NCBI Taxonomy" id="1028752"/>
    <lineage>
        <taxon>Bacteria</taxon>
        <taxon>Pseudomonadati</taxon>
        <taxon>Pseudomonadota</taxon>
        <taxon>Gammaproteobacteria</taxon>
        <taxon>Alteromonadales</taxon>
        <taxon>Shewanellaceae</taxon>
        <taxon>Shewanella</taxon>
    </lineage>
</organism>
<dbReference type="PANTHER" id="PTHR30469">
    <property type="entry name" value="MULTIDRUG RESISTANCE PROTEIN MDTA"/>
    <property type="match status" value="1"/>
</dbReference>